<dbReference type="Pfam" id="PF00392">
    <property type="entry name" value="GntR"/>
    <property type="match status" value="1"/>
</dbReference>
<dbReference type="InterPro" id="IPR036388">
    <property type="entry name" value="WH-like_DNA-bd_sf"/>
</dbReference>
<keyword evidence="1" id="KW-0805">Transcription regulation</keyword>
<dbReference type="SMART" id="SM00345">
    <property type="entry name" value="HTH_GNTR"/>
    <property type="match status" value="1"/>
</dbReference>
<dbReference type="CDD" id="cd07377">
    <property type="entry name" value="WHTH_GntR"/>
    <property type="match status" value="1"/>
</dbReference>
<dbReference type="SUPFAM" id="SSF46785">
    <property type="entry name" value="Winged helix' DNA-binding domain"/>
    <property type="match status" value="1"/>
</dbReference>
<organism evidence="5 6">
    <name type="scientific">Streptodolium elevatio</name>
    <dbReference type="NCBI Taxonomy" id="3157996"/>
    <lineage>
        <taxon>Bacteria</taxon>
        <taxon>Bacillati</taxon>
        <taxon>Actinomycetota</taxon>
        <taxon>Actinomycetes</taxon>
        <taxon>Kitasatosporales</taxon>
        <taxon>Streptomycetaceae</taxon>
        <taxon>Streptodolium</taxon>
    </lineage>
</organism>
<accession>A0ABV3D885</accession>
<keyword evidence="2" id="KW-0238">DNA-binding</keyword>
<dbReference type="Proteomes" id="UP001551482">
    <property type="component" value="Unassembled WGS sequence"/>
</dbReference>
<dbReference type="EMBL" id="JBEZFP010000001">
    <property type="protein sequence ID" value="MEU8131955.1"/>
    <property type="molecule type" value="Genomic_DNA"/>
</dbReference>
<evidence type="ECO:0000256" key="2">
    <source>
        <dbReference type="ARBA" id="ARBA00023125"/>
    </source>
</evidence>
<evidence type="ECO:0000259" key="4">
    <source>
        <dbReference type="PROSITE" id="PS50949"/>
    </source>
</evidence>
<evidence type="ECO:0000313" key="6">
    <source>
        <dbReference type="Proteomes" id="UP001551482"/>
    </source>
</evidence>
<reference evidence="5 6" key="1">
    <citation type="submission" date="2024-06" db="EMBL/GenBank/DDBJ databases">
        <title>The Natural Products Discovery Center: Release of the First 8490 Sequenced Strains for Exploring Actinobacteria Biosynthetic Diversity.</title>
        <authorList>
            <person name="Kalkreuter E."/>
            <person name="Kautsar S.A."/>
            <person name="Yang D."/>
            <person name="Bader C.D."/>
            <person name="Teijaro C.N."/>
            <person name="Fluegel L."/>
            <person name="Davis C.M."/>
            <person name="Simpson J.R."/>
            <person name="Lauterbach L."/>
            <person name="Steele A.D."/>
            <person name="Gui C."/>
            <person name="Meng S."/>
            <person name="Li G."/>
            <person name="Viehrig K."/>
            <person name="Ye F."/>
            <person name="Su P."/>
            <person name="Kiefer A.F."/>
            <person name="Nichols A."/>
            <person name="Cepeda A.J."/>
            <person name="Yan W."/>
            <person name="Fan B."/>
            <person name="Jiang Y."/>
            <person name="Adhikari A."/>
            <person name="Zheng C.-J."/>
            <person name="Schuster L."/>
            <person name="Cowan T.M."/>
            <person name="Smanski M.J."/>
            <person name="Chevrette M.G."/>
            <person name="De Carvalho L.P.S."/>
            <person name="Shen B."/>
        </authorList>
    </citation>
    <scope>NUCLEOTIDE SEQUENCE [LARGE SCALE GENOMIC DNA]</scope>
    <source>
        <strain evidence="5 6">NPDC048946</strain>
    </source>
</reference>
<comment type="caution">
    <text evidence="5">The sequence shown here is derived from an EMBL/GenBank/DDBJ whole genome shotgun (WGS) entry which is preliminary data.</text>
</comment>
<dbReference type="Gene3D" id="1.10.10.10">
    <property type="entry name" value="Winged helix-like DNA-binding domain superfamily/Winged helix DNA-binding domain"/>
    <property type="match status" value="1"/>
</dbReference>
<dbReference type="PROSITE" id="PS50949">
    <property type="entry name" value="HTH_GNTR"/>
    <property type="match status" value="1"/>
</dbReference>
<keyword evidence="3" id="KW-0804">Transcription</keyword>
<dbReference type="InterPro" id="IPR000524">
    <property type="entry name" value="Tscrpt_reg_HTH_GntR"/>
</dbReference>
<evidence type="ECO:0000256" key="1">
    <source>
        <dbReference type="ARBA" id="ARBA00023015"/>
    </source>
</evidence>
<dbReference type="PANTHER" id="PTHR44846:SF17">
    <property type="entry name" value="GNTR-FAMILY TRANSCRIPTIONAL REGULATOR"/>
    <property type="match status" value="1"/>
</dbReference>
<dbReference type="InterPro" id="IPR036390">
    <property type="entry name" value="WH_DNA-bd_sf"/>
</dbReference>
<dbReference type="PANTHER" id="PTHR44846">
    <property type="entry name" value="MANNOSYL-D-GLYCERATE TRANSPORT/METABOLISM SYSTEM REPRESSOR MNGR-RELATED"/>
    <property type="match status" value="1"/>
</dbReference>
<proteinExistence type="predicted"/>
<evidence type="ECO:0000313" key="5">
    <source>
        <dbReference type="EMBL" id="MEU8131955.1"/>
    </source>
</evidence>
<dbReference type="RefSeq" id="WP_358346992.1">
    <property type="nucleotide sequence ID" value="NZ_JBEZFP010000001.1"/>
</dbReference>
<feature type="domain" description="HTH gntR-type" evidence="4">
    <location>
        <begin position="11"/>
        <end position="79"/>
    </location>
</feature>
<protein>
    <submittedName>
        <fullName evidence="5">Winged helix-turn-helix domain-containing protein</fullName>
    </submittedName>
</protein>
<name>A0ABV3D885_9ACTN</name>
<keyword evidence="6" id="KW-1185">Reference proteome</keyword>
<dbReference type="InterPro" id="IPR050679">
    <property type="entry name" value="Bact_HTH_transcr_reg"/>
</dbReference>
<evidence type="ECO:0000256" key="3">
    <source>
        <dbReference type="ARBA" id="ARBA00023163"/>
    </source>
</evidence>
<sequence>MAREIDHRSPSPPYRQIAAYLVADITAGVFAVGAPIPSEKELCEAYGVARNTVRNAVRWLRDAGYVETVVGRGSYVLDRASSTDKAGANESA</sequence>
<dbReference type="PRINTS" id="PR00035">
    <property type="entry name" value="HTHGNTR"/>
</dbReference>
<gene>
    <name evidence="5" type="ORF">AB0C36_00435</name>
</gene>